<evidence type="ECO:0000259" key="1">
    <source>
        <dbReference type="Pfam" id="PF18765"/>
    </source>
</evidence>
<feature type="domain" description="Polymerase beta nucleotidyltransferase" evidence="1">
    <location>
        <begin position="22"/>
        <end position="111"/>
    </location>
</feature>
<keyword evidence="3" id="KW-1185">Reference proteome</keyword>
<dbReference type="RefSeq" id="WP_310925959.1">
    <property type="nucleotide sequence ID" value="NZ_JAMQOP010000005.1"/>
</dbReference>
<proteinExistence type="predicted"/>
<evidence type="ECO:0000313" key="3">
    <source>
        <dbReference type="Proteomes" id="UP001257060"/>
    </source>
</evidence>
<gene>
    <name evidence="2" type="ORF">NDI76_20045</name>
</gene>
<dbReference type="CDD" id="cd05403">
    <property type="entry name" value="NT_KNTase_like"/>
    <property type="match status" value="1"/>
</dbReference>
<dbReference type="NCBIfam" id="NF047752">
    <property type="entry name" value="MntA_antitoxin"/>
    <property type="match status" value="1"/>
</dbReference>
<dbReference type="InterPro" id="IPR052930">
    <property type="entry name" value="TA_antitoxin_MntA"/>
</dbReference>
<accession>A0ABU2GJS4</accession>
<dbReference type="SUPFAM" id="SSF81301">
    <property type="entry name" value="Nucleotidyltransferase"/>
    <property type="match status" value="1"/>
</dbReference>
<evidence type="ECO:0000313" key="2">
    <source>
        <dbReference type="EMBL" id="MDS0301035.1"/>
    </source>
</evidence>
<dbReference type="PANTHER" id="PTHR43852">
    <property type="entry name" value="NUCLEOTIDYLTRANSFERASE"/>
    <property type="match status" value="1"/>
</dbReference>
<dbReference type="PANTHER" id="PTHR43852:SF2">
    <property type="entry name" value="PROTEIN ADENYLYLTRANSFERASE MNTA"/>
    <property type="match status" value="1"/>
</dbReference>
<comment type="caution">
    <text evidence="2">The sequence shown here is derived from an EMBL/GenBank/DDBJ whole genome shotgun (WGS) entry which is preliminary data.</text>
</comment>
<organism evidence="2 3">
    <name type="scientific">Halogeometricum salsisoli</name>
    <dbReference type="NCBI Taxonomy" id="2950536"/>
    <lineage>
        <taxon>Archaea</taxon>
        <taxon>Methanobacteriati</taxon>
        <taxon>Methanobacteriota</taxon>
        <taxon>Stenosarchaea group</taxon>
        <taxon>Halobacteria</taxon>
        <taxon>Halobacteriales</taxon>
        <taxon>Haloferacaceae</taxon>
        <taxon>Halogeometricum</taxon>
    </lineage>
</organism>
<dbReference type="Proteomes" id="UP001257060">
    <property type="component" value="Unassembled WGS sequence"/>
</dbReference>
<dbReference type="Pfam" id="PF18765">
    <property type="entry name" value="Polbeta"/>
    <property type="match status" value="1"/>
</dbReference>
<dbReference type="EMBL" id="JAMQOP010000005">
    <property type="protein sequence ID" value="MDS0301035.1"/>
    <property type="molecule type" value="Genomic_DNA"/>
</dbReference>
<dbReference type="InterPro" id="IPR041633">
    <property type="entry name" value="Polbeta"/>
</dbReference>
<dbReference type="InterPro" id="IPR043519">
    <property type="entry name" value="NT_sf"/>
</dbReference>
<sequence>MRTVESTALNASLDLDALLGVLREHPVQLVILFGSHATGTTHSASDIDIAVEFDAQRPSDPSYNDIFLGLSADLSDTLGTDDVDLVDLHAVSPALAEAIFENGVLLIGDQERAAELRQQITTSDTEPQSPRERLDAALARINAHLDGDDRVPVSGESENDG</sequence>
<protein>
    <submittedName>
        <fullName evidence="2">Nucleotidyltransferase domain-containing protein</fullName>
    </submittedName>
</protein>
<dbReference type="Gene3D" id="3.30.460.10">
    <property type="entry name" value="Beta Polymerase, domain 2"/>
    <property type="match status" value="1"/>
</dbReference>
<name>A0ABU2GJS4_9EURY</name>
<reference evidence="2 3" key="1">
    <citation type="submission" date="2022-06" db="EMBL/GenBank/DDBJ databases">
        <title>Halogeometricum sp. a new haloarchaeum isolate from saline soil.</title>
        <authorList>
            <person name="Strakova D."/>
            <person name="Galisteo C."/>
            <person name="Sanchez-Porro C."/>
            <person name="Ventosa A."/>
        </authorList>
    </citation>
    <scope>NUCLEOTIDE SEQUENCE [LARGE SCALE GENOMIC DNA]</scope>
    <source>
        <strain evidence="2 3">S1BR25-6</strain>
    </source>
</reference>